<dbReference type="EMBL" id="JAVUPU010000002">
    <property type="protein sequence ID" value="MDT9598004.1"/>
    <property type="molecule type" value="Genomic_DNA"/>
</dbReference>
<dbReference type="SUPFAM" id="SSF52080">
    <property type="entry name" value="Ribosomal proteins L15p and L18e"/>
    <property type="match status" value="1"/>
</dbReference>
<comment type="caution">
    <text evidence="8">The sequence shown here is derived from an EMBL/GenBank/DDBJ whole genome shotgun (WGS) entry which is preliminary data.</text>
</comment>
<feature type="compositionally biased region" description="Basic and acidic residues" evidence="6">
    <location>
        <begin position="170"/>
        <end position="189"/>
    </location>
</feature>
<sequence length="189" mass="19289">MKLNDLRDNQGARKSRVRVGRGIGSGLGKTAGRGQKGQTSRSGVSIFGFEGGQMPLHMRIPKRGFNNVFAKDYAEVNLGAVQKAVDAGKLKTDGTIDHAALKAAGLARGGKDGVRLLGKGTISGKLAFRVAGASAGARKAVEAAGGAIELIEVVPAAEKAAAKKGIAKAARKDGKAAKKDSAKAAKTED</sequence>
<evidence type="ECO:0000256" key="1">
    <source>
        <dbReference type="ARBA" id="ARBA00007320"/>
    </source>
</evidence>
<evidence type="ECO:0000313" key="9">
    <source>
        <dbReference type="Proteomes" id="UP001259572"/>
    </source>
</evidence>
<dbReference type="NCBIfam" id="TIGR01071">
    <property type="entry name" value="rplO_bact"/>
    <property type="match status" value="1"/>
</dbReference>
<organism evidence="8 9">
    <name type="scientific">Sphingosinicella rhizophila</name>
    <dbReference type="NCBI Taxonomy" id="3050082"/>
    <lineage>
        <taxon>Bacteria</taxon>
        <taxon>Pseudomonadati</taxon>
        <taxon>Pseudomonadota</taxon>
        <taxon>Alphaproteobacteria</taxon>
        <taxon>Sphingomonadales</taxon>
        <taxon>Sphingosinicellaceae</taxon>
        <taxon>Sphingosinicella</taxon>
    </lineage>
</organism>
<dbReference type="Proteomes" id="UP001259572">
    <property type="component" value="Unassembled WGS sequence"/>
</dbReference>
<dbReference type="InterPro" id="IPR001196">
    <property type="entry name" value="Ribosomal_uL15_CS"/>
</dbReference>
<dbReference type="PANTHER" id="PTHR12934:SF11">
    <property type="entry name" value="LARGE RIBOSOMAL SUBUNIT PROTEIN UL15M"/>
    <property type="match status" value="1"/>
</dbReference>
<proteinExistence type="inferred from homology"/>
<name>A0ABU3Q3M6_9SPHN</name>
<protein>
    <recommendedName>
        <fullName evidence="4">Large ribosomal subunit protein uL15</fullName>
    </recommendedName>
</protein>
<evidence type="ECO:0000256" key="5">
    <source>
        <dbReference type="RuleBase" id="RU003888"/>
    </source>
</evidence>
<evidence type="ECO:0000256" key="2">
    <source>
        <dbReference type="ARBA" id="ARBA00022980"/>
    </source>
</evidence>
<feature type="domain" description="Large ribosomal subunit protein uL15/eL18" evidence="7">
    <location>
        <begin position="75"/>
        <end position="149"/>
    </location>
</feature>
<evidence type="ECO:0000259" key="7">
    <source>
        <dbReference type="Pfam" id="PF00828"/>
    </source>
</evidence>
<gene>
    <name evidence="4 8" type="primary">rplO</name>
    <name evidence="8" type="ORF">RQX22_03455</name>
</gene>
<evidence type="ECO:0000256" key="4">
    <source>
        <dbReference type="HAMAP-Rule" id="MF_01341"/>
    </source>
</evidence>
<feature type="compositionally biased region" description="Basic and acidic residues" evidence="6">
    <location>
        <begin position="1"/>
        <end position="11"/>
    </location>
</feature>
<keyword evidence="4" id="KW-0699">rRNA-binding</keyword>
<keyword evidence="3 4" id="KW-0687">Ribonucleoprotein</keyword>
<feature type="region of interest" description="Disordered" evidence="6">
    <location>
        <begin position="1"/>
        <end position="42"/>
    </location>
</feature>
<dbReference type="InterPro" id="IPR005749">
    <property type="entry name" value="Ribosomal_uL15_bac-type"/>
</dbReference>
<evidence type="ECO:0000256" key="3">
    <source>
        <dbReference type="ARBA" id="ARBA00023274"/>
    </source>
</evidence>
<dbReference type="PROSITE" id="PS00475">
    <property type="entry name" value="RIBOSOMAL_L15"/>
    <property type="match status" value="1"/>
</dbReference>
<keyword evidence="4" id="KW-0694">RNA-binding</keyword>
<dbReference type="Pfam" id="PF00828">
    <property type="entry name" value="Ribosomal_L27A"/>
    <property type="match status" value="1"/>
</dbReference>
<dbReference type="InterPro" id="IPR036227">
    <property type="entry name" value="Ribosomal_uL15/eL18_sf"/>
</dbReference>
<reference evidence="8 9" key="1">
    <citation type="submission" date="2023-05" db="EMBL/GenBank/DDBJ databases">
        <authorList>
            <person name="Guo Y."/>
        </authorList>
    </citation>
    <scope>NUCLEOTIDE SEQUENCE [LARGE SCALE GENOMIC DNA]</scope>
    <source>
        <strain evidence="8 9">GR2756</strain>
    </source>
</reference>
<evidence type="ECO:0000256" key="6">
    <source>
        <dbReference type="SAM" id="MobiDB-lite"/>
    </source>
</evidence>
<dbReference type="RefSeq" id="WP_315723700.1">
    <property type="nucleotide sequence ID" value="NZ_JAVUPU010000002.1"/>
</dbReference>
<dbReference type="HAMAP" id="MF_01341">
    <property type="entry name" value="Ribosomal_uL15"/>
    <property type="match status" value="1"/>
</dbReference>
<feature type="compositionally biased region" description="Gly residues" evidence="6">
    <location>
        <begin position="21"/>
        <end position="35"/>
    </location>
</feature>
<dbReference type="GO" id="GO:0005840">
    <property type="term" value="C:ribosome"/>
    <property type="evidence" value="ECO:0007669"/>
    <property type="project" value="UniProtKB-KW"/>
</dbReference>
<keyword evidence="2 4" id="KW-0689">Ribosomal protein</keyword>
<comment type="similarity">
    <text evidence="1 4 5">Belongs to the universal ribosomal protein uL15 family.</text>
</comment>
<comment type="function">
    <text evidence="4">Binds to the 23S rRNA.</text>
</comment>
<comment type="subunit">
    <text evidence="4">Part of the 50S ribosomal subunit.</text>
</comment>
<dbReference type="Gene3D" id="3.100.10.10">
    <property type="match status" value="1"/>
</dbReference>
<accession>A0ABU3Q3M6</accession>
<dbReference type="PANTHER" id="PTHR12934">
    <property type="entry name" value="50S RIBOSOMAL PROTEIN L15"/>
    <property type="match status" value="1"/>
</dbReference>
<keyword evidence="9" id="KW-1185">Reference proteome</keyword>
<feature type="region of interest" description="Disordered" evidence="6">
    <location>
        <begin position="168"/>
        <end position="189"/>
    </location>
</feature>
<dbReference type="InterPro" id="IPR021131">
    <property type="entry name" value="Ribosomal_uL15/eL18"/>
</dbReference>
<dbReference type="InterPro" id="IPR030878">
    <property type="entry name" value="Ribosomal_uL15"/>
</dbReference>
<evidence type="ECO:0000313" key="8">
    <source>
        <dbReference type="EMBL" id="MDT9598004.1"/>
    </source>
</evidence>